<feature type="region of interest" description="Disordered" evidence="1">
    <location>
        <begin position="86"/>
        <end position="111"/>
    </location>
</feature>
<sequence length="111" mass="12244">MPPISPFHQSIKTQKLNSILLMIMELMKGEDGSREIPLPPKRGQIKLKIIGKLVQSTAAIASTIPVIEPRRWLSFDGYANGEDYCPRSGYSSASDATPSPPSDRCPLPRHD</sequence>
<dbReference type="EMBL" id="GISG01098066">
    <property type="protein sequence ID" value="MBA4636082.1"/>
    <property type="molecule type" value="Transcribed_RNA"/>
</dbReference>
<dbReference type="AlphaFoldDB" id="A0A7C9D8C8"/>
<accession>A0A7C9D8C8</accession>
<protein>
    <submittedName>
        <fullName evidence="2">Uncharacterized protein</fullName>
    </submittedName>
</protein>
<reference evidence="2" key="2">
    <citation type="submission" date="2020-07" db="EMBL/GenBank/DDBJ databases">
        <authorList>
            <person name="Vera ALvarez R."/>
            <person name="Arias-Moreno D.M."/>
            <person name="Jimenez-Jacinto V."/>
            <person name="Jimenez-Bremont J.F."/>
            <person name="Swaminathan K."/>
            <person name="Moose S.P."/>
            <person name="Guerrero-Gonzalez M.L."/>
            <person name="Marino-Ramirez L."/>
            <person name="Landsman D."/>
            <person name="Rodriguez-Kessler M."/>
            <person name="Delgado-Sanchez P."/>
        </authorList>
    </citation>
    <scope>NUCLEOTIDE SEQUENCE</scope>
    <source>
        <tissue evidence="2">Cladode</tissue>
    </source>
</reference>
<evidence type="ECO:0000313" key="2">
    <source>
        <dbReference type="EMBL" id="MBA4636082.1"/>
    </source>
</evidence>
<name>A0A7C9D8C8_OPUST</name>
<proteinExistence type="predicted"/>
<reference evidence="2" key="1">
    <citation type="journal article" date="2013" name="J. Plant Res.">
        <title>Effect of fungi and light on seed germination of three Opuntia species from semiarid lands of central Mexico.</title>
        <authorList>
            <person name="Delgado-Sanchez P."/>
            <person name="Jimenez-Bremont J.F."/>
            <person name="Guerrero-Gonzalez Mde L."/>
            <person name="Flores J."/>
        </authorList>
    </citation>
    <scope>NUCLEOTIDE SEQUENCE</scope>
    <source>
        <tissue evidence="2">Cladode</tissue>
    </source>
</reference>
<evidence type="ECO:0000256" key="1">
    <source>
        <dbReference type="SAM" id="MobiDB-lite"/>
    </source>
</evidence>
<organism evidence="2">
    <name type="scientific">Opuntia streptacantha</name>
    <name type="common">Prickly pear cactus</name>
    <name type="synonym">Opuntia cardona</name>
    <dbReference type="NCBI Taxonomy" id="393608"/>
    <lineage>
        <taxon>Eukaryota</taxon>
        <taxon>Viridiplantae</taxon>
        <taxon>Streptophyta</taxon>
        <taxon>Embryophyta</taxon>
        <taxon>Tracheophyta</taxon>
        <taxon>Spermatophyta</taxon>
        <taxon>Magnoliopsida</taxon>
        <taxon>eudicotyledons</taxon>
        <taxon>Gunneridae</taxon>
        <taxon>Pentapetalae</taxon>
        <taxon>Caryophyllales</taxon>
        <taxon>Cactineae</taxon>
        <taxon>Cactaceae</taxon>
        <taxon>Opuntioideae</taxon>
        <taxon>Opuntia</taxon>
    </lineage>
</organism>